<dbReference type="Proteomes" id="UP000799291">
    <property type="component" value="Unassembled WGS sequence"/>
</dbReference>
<organism evidence="2 3">
    <name type="scientific">Lentithecium fluviatile CBS 122367</name>
    <dbReference type="NCBI Taxonomy" id="1168545"/>
    <lineage>
        <taxon>Eukaryota</taxon>
        <taxon>Fungi</taxon>
        <taxon>Dikarya</taxon>
        <taxon>Ascomycota</taxon>
        <taxon>Pezizomycotina</taxon>
        <taxon>Dothideomycetes</taxon>
        <taxon>Pleosporomycetidae</taxon>
        <taxon>Pleosporales</taxon>
        <taxon>Massarineae</taxon>
        <taxon>Lentitheciaceae</taxon>
        <taxon>Lentithecium</taxon>
    </lineage>
</organism>
<gene>
    <name evidence="2" type="ORF">K458DRAFT_446675</name>
</gene>
<dbReference type="OrthoDB" id="2400485at2759"/>
<protein>
    <submittedName>
        <fullName evidence="2">Uncharacterized protein</fullName>
    </submittedName>
</protein>
<keyword evidence="3" id="KW-1185">Reference proteome</keyword>
<name>A0A6G1IIL4_9PLEO</name>
<dbReference type="AlphaFoldDB" id="A0A6G1IIL4"/>
<feature type="region of interest" description="Disordered" evidence="1">
    <location>
        <begin position="225"/>
        <end position="247"/>
    </location>
</feature>
<accession>A0A6G1IIL4</accession>
<sequence>MIRRLRIIETGEGGGRWDGRCVHNSSYVHTNTLEIEGGAVFVPALAYPQKNLTVQLHNARVRADISSTAGTPGDKAFDFPKISDAPGEQFELRKTDTSEDCTPDPSKSLKLSPGRQALVDDRARRYTPYCVTTTSSASVNEGYQVIRSDDEIIRFENRQFWTFHLVPKTAIITGLIKYHKDQANDKDYLHKGVGLSFKKWKADNAVKHMDAPELKEFEADRNAAKEHVQKYGTGKEEGSAPMKDVTK</sequence>
<evidence type="ECO:0000256" key="1">
    <source>
        <dbReference type="SAM" id="MobiDB-lite"/>
    </source>
</evidence>
<proteinExistence type="predicted"/>
<dbReference type="EMBL" id="MU005615">
    <property type="protein sequence ID" value="KAF2678084.1"/>
    <property type="molecule type" value="Genomic_DNA"/>
</dbReference>
<evidence type="ECO:0000313" key="2">
    <source>
        <dbReference type="EMBL" id="KAF2678084.1"/>
    </source>
</evidence>
<evidence type="ECO:0000313" key="3">
    <source>
        <dbReference type="Proteomes" id="UP000799291"/>
    </source>
</evidence>
<reference evidence="2" key="1">
    <citation type="journal article" date="2020" name="Stud. Mycol.">
        <title>101 Dothideomycetes genomes: a test case for predicting lifestyles and emergence of pathogens.</title>
        <authorList>
            <person name="Haridas S."/>
            <person name="Albert R."/>
            <person name="Binder M."/>
            <person name="Bloem J."/>
            <person name="Labutti K."/>
            <person name="Salamov A."/>
            <person name="Andreopoulos B."/>
            <person name="Baker S."/>
            <person name="Barry K."/>
            <person name="Bills G."/>
            <person name="Bluhm B."/>
            <person name="Cannon C."/>
            <person name="Castanera R."/>
            <person name="Culley D."/>
            <person name="Daum C."/>
            <person name="Ezra D."/>
            <person name="Gonzalez J."/>
            <person name="Henrissat B."/>
            <person name="Kuo A."/>
            <person name="Liang C."/>
            <person name="Lipzen A."/>
            <person name="Lutzoni F."/>
            <person name="Magnuson J."/>
            <person name="Mondo S."/>
            <person name="Nolan M."/>
            <person name="Ohm R."/>
            <person name="Pangilinan J."/>
            <person name="Park H.-J."/>
            <person name="Ramirez L."/>
            <person name="Alfaro M."/>
            <person name="Sun H."/>
            <person name="Tritt A."/>
            <person name="Yoshinaga Y."/>
            <person name="Zwiers L.-H."/>
            <person name="Turgeon B."/>
            <person name="Goodwin S."/>
            <person name="Spatafora J."/>
            <person name="Crous P."/>
            <person name="Grigoriev I."/>
        </authorList>
    </citation>
    <scope>NUCLEOTIDE SEQUENCE</scope>
    <source>
        <strain evidence="2">CBS 122367</strain>
    </source>
</reference>